<proteinExistence type="predicted"/>
<dbReference type="RefSeq" id="WP_378800868.1">
    <property type="nucleotide sequence ID" value="NZ_JBHUER010000011.1"/>
</dbReference>
<dbReference type="SUPFAM" id="SSF52540">
    <property type="entry name" value="P-loop containing nucleoside triphosphate hydrolases"/>
    <property type="match status" value="1"/>
</dbReference>
<organism evidence="1 2">
    <name type="scientific">Methylopila henanensis</name>
    <dbReference type="NCBI Taxonomy" id="873516"/>
    <lineage>
        <taxon>Bacteria</taxon>
        <taxon>Pseudomonadati</taxon>
        <taxon>Pseudomonadota</taxon>
        <taxon>Alphaproteobacteria</taxon>
        <taxon>Hyphomicrobiales</taxon>
        <taxon>Methylopilaceae</taxon>
        <taxon>Methylopila</taxon>
    </lineage>
</organism>
<comment type="caution">
    <text evidence="1">The sequence shown here is derived from an EMBL/GenBank/DDBJ whole genome shotgun (WGS) entry which is preliminary data.</text>
</comment>
<evidence type="ECO:0000313" key="1">
    <source>
        <dbReference type="EMBL" id="MFD1704808.1"/>
    </source>
</evidence>
<dbReference type="InterPro" id="IPR027417">
    <property type="entry name" value="P-loop_NTPase"/>
</dbReference>
<evidence type="ECO:0000313" key="2">
    <source>
        <dbReference type="Proteomes" id="UP001597308"/>
    </source>
</evidence>
<dbReference type="EMBL" id="JBHUER010000011">
    <property type="protein sequence ID" value="MFD1704808.1"/>
    <property type="molecule type" value="Genomic_DNA"/>
</dbReference>
<keyword evidence="2" id="KW-1185">Reference proteome</keyword>
<sequence>MIFSIHIPKTAGTSFRNALQARYGDRLALYYGPNDPATHPLLRRASRKNLVAHVPRLEDHGIEVLHGHYVLPLVEKAVTDPSRQLWTWLRDPVERIISHYSYIRERPTKWSFDEEIKAGELSLLKFSAMRRFRNLHSQYLRGIDIEEFGFVGLSERFELGLGMLFGEEAPQLPRRYNATDDKLEADEATRARIHAFNVDDYQLYGRAARTLIDRVAASRGVVTPARPEKAGASLVKRLIRKVQ</sequence>
<protein>
    <recommendedName>
        <fullName evidence="3">Sulfotransferase family protein</fullName>
    </recommendedName>
</protein>
<dbReference type="Gene3D" id="3.40.50.300">
    <property type="entry name" value="P-loop containing nucleotide triphosphate hydrolases"/>
    <property type="match status" value="1"/>
</dbReference>
<dbReference type="Proteomes" id="UP001597308">
    <property type="component" value="Unassembled WGS sequence"/>
</dbReference>
<evidence type="ECO:0008006" key="3">
    <source>
        <dbReference type="Google" id="ProtNLM"/>
    </source>
</evidence>
<name>A0ABW4KBR2_9HYPH</name>
<reference evidence="2" key="1">
    <citation type="journal article" date="2019" name="Int. J. Syst. Evol. Microbiol.">
        <title>The Global Catalogue of Microorganisms (GCM) 10K type strain sequencing project: providing services to taxonomists for standard genome sequencing and annotation.</title>
        <authorList>
            <consortium name="The Broad Institute Genomics Platform"/>
            <consortium name="The Broad Institute Genome Sequencing Center for Infectious Disease"/>
            <person name="Wu L."/>
            <person name="Ma J."/>
        </authorList>
    </citation>
    <scope>NUCLEOTIDE SEQUENCE [LARGE SCALE GENOMIC DNA]</scope>
    <source>
        <strain evidence="2">KCTC 23707</strain>
    </source>
</reference>
<accession>A0ABW4KBR2</accession>
<gene>
    <name evidence="1" type="ORF">ACFSCV_17520</name>
</gene>